<gene>
    <name evidence="1" type="ORF">PXEA_LOCUS22200</name>
</gene>
<proteinExistence type="predicted"/>
<sequence>MQLLPLPCYIRSYGSDAMGQSSDSGHLDCTGANSQEDFCSFVITGRRESVDSARLLLSFHIDYIKKLEDLEVGSLCCNLLHCTE</sequence>
<accession>A0A448X5N7</accession>
<dbReference type="OrthoDB" id="424249at2759"/>
<name>A0A448X5N7_9PLAT</name>
<organism evidence="1 2">
    <name type="scientific">Protopolystoma xenopodis</name>
    <dbReference type="NCBI Taxonomy" id="117903"/>
    <lineage>
        <taxon>Eukaryota</taxon>
        <taxon>Metazoa</taxon>
        <taxon>Spiralia</taxon>
        <taxon>Lophotrochozoa</taxon>
        <taxon>Platyhelminthes</taxon>
        <taxon>Monogenea</taxon>
        <taxon>Polyopisthocotylea</taxon>
        <taxon>Polystomatidea</taxon>
        <taxon>Polystomatidae</taxon>
        <taxon>Protopolystoma</taxon>
    </lineage>
</organism>
<evidence type="ECO:0000313" key="1">
    <source>
        <dbReference type="EMBL" id="VEL28760.1"/>
    </source>
</evidence>
<protein>
    <submittedName>
        <fullName evidence="1">Uncharacterized protein</fullName>
    </submittedName>
</protein>
<reference evidence="1" key="1">
    <citation type="submission" date="2018-11" db="EMBL/GenBank/DDBJ databases">
        <authorList>
            <consortium name="Pathogen Informatics"/>
        </authorList>
    </citation>
    <scope>NUCLEOTIDE SEQUENCE</scope>
</reference>
<comment type="caution">
    <text evidence="1">The sequence shown here is derived from an EMBL/GenBank/DDBJ whole genome shotgun (WGS) entry which is preliminary data.</text>
</comment>
<dbReference type="Proteomes" id="UP000784294">
    <property type="component" value="Unassembled WGS sequence"/>
</dbReference>
<evidence type="ECO:0000313" key="2">
    <source>
        <dbReference type="Proteomes" id="UP000784294"/>
    </source>
</evidence>
<keyword evidence="2" id="KW-1185">Reference proteome</keyword>
<dbReference type="AlphaFoldDB" id="A0A448X5N7"/>
<dbReference type="EMBL" id="CAAALY010097596">
    <property type="protein sequence ID" value="VEL28760.1"/>
    <property type="molecule type" value="Genomic_DNA"/>
</dbReference>